<protein>
    <recommendedName>
        <fullName evidence="3">TPR-like protein</fullName>
    </recommendedName>
</protein>
<evidence type="ECO:0008006" key="3">
    <source>
        <dbReference type="Google" id="ProtNLM"/>
    </source>
</evidence>
<gene>
    <name evidence="1" type="ORF">D9619_008436</name>
</gene>
<proteinExistence type="predicted"/>
<dbReference type="Gene3D" id="1.25.40.10">
    <property type="entry name" value="Tetratricopeptide repeat domain"/>
    <property type="match status" value="2"/>
</dbReference>
<sequence>MIELGQRIHESFATVSDNLRNARRVAEDIKETVKDIEVFCEEHKDALDEMIGLCLAVQGLLGKFRDFEISILPMLPQTRGTGRNRLIRGWDAWRNSNKIEGCILDLQSDTLKSAMRTEVKLEAIHQKTSRGFAGITRRLEALEVVPATTTTPWGHRAYGSSGETGDEFNRNVIMFARSTPSTSAPMLRPPDVITEELMTTAYIKLQINNIAMTVDKMSKVPMAAPNNVETFRMSMILDHASMDITRLRHHVVRQVTTIRDLLATPRIRTISIQDSAYALDKLSAALETLGMDQESILVGKWAIALARALVNAYGGGQPDLCANLAHYLLNQSIRYDGSADQWAQFQPITQCVRSNNRFRSLQPIEEAYALTQNLRNQYSGEQFEILHCGVLLQYAGLVDRQRSIEMSVEAIQVLEKIVNIQAFTWSKSLGQIQIERVVQPSSSFFDHLFSSSLPITAITIYAGALQRLGTSWFDMNAWQVRSYTLPVESGPMTSGMDLERLAIAVRRQAVSIHGHEYEVDLASALSFLMKSRTASSISVTDELVGVADECIELLRKLVEKNPLFYARSLIDMLWKKASTLEILDRDLEAIHAWEEVADLAGQIVQDSKMCATALGRLSDQFRRLERHDDAVRTGTLAITTYHEKAETRARRHFYLSRDLRQLRRYKESAEAAQTSVTLYRHLAMNDPETWMGNLTEGLAHAAHCLAASGNYSESLIAWEGSVRMLENFLNTKVDASSAFINSYLAAIRIHKLISFVLGEEEDCLNVSSKAAQHLLWLSQIYPQNTIIMRDLLWAEFCHACNMLLVGRLRDVQQYIDHWADEWSSHPEATSESIIVLCHAEMMNLKALVLDAQGYTEQAWSVTQSVPDIVGIFSTTYRPCFSIVIRSMSQAAQLQVNLGNGEKSLQVAEGVLGLSRDNKLEPIVDTLVWSLHAVALAAHFCRDYKYAAEAAQEGCKLATGSYWRKSEAERNSFLRPSLLAILSSAEANLGRYSAALEGAHRAVNASLDVRGRKADISATTAEQSYMETRGNLAGILLATGDLTQARQICEERHAYYSKRVESRLGEYRELAPILRMLGILYCNEGRHTEGDAAAQELSRIMRMLGSAFPSLQEQVKIRLSNQAEVPILKVLDDMSQKLDCKHQAEIVSLFVIQ</sequence>
<dbReference type="SUPFAM" id="SSF48452">
    <property type="entry name" value="TPR-like"/>
    <property type="match status" value="1"/>
</dbReference>
<dbReference type="InterPro" id="IPR011990">
    <property type="entry name" value="TPR-like_helical_dom_sf"/>
</dbReference>
<name>A0A8H5B9W9_9AGAR</name>
<dbReference type="OrthoDB" id="3038309at2759"/>
<organism evidence="1 2">
    <name type="scientific">Psilocybe cf. subviscida</name>
    <dbReference type="NCBI Taxonomy" id="2480587"/>
    <lineage>
        <taxon>Eukaryota</taxon>
        <taxon>Fungi</taxon>
        <taxon>Dikarya</taxon>
        <taxon>Basidiomycota</taxon>
        <taxon>Agaricomycotina</taxon>
        <taxon>Agaricomycetes</taxon>
        <taxon>Agaricomycetidae</taxon>
        <taxon>Agaricales</taxon>
        <taxon>Agaricineae</taxon>
        <taxon>Strophariaceae</taxon>
        <taxon>Psilocybe</taxon>
    </lineage>
</organism>
<keyword evidence="2" id="KW-1185">Reference proteome</keyword>
<dbReference type="EMBL" id="JAACJJ010000029">
    <property type="protein sequence ID" value="KAF5319444.1"/>
    <property type="molecule type" value="Genomic_DNA"/>
</dbReference>
<dbReference type="Proteomes" id="UP000567179">
    <property type="component" value="Unassembled WGS sequence"/>
</dbReference>
<dbReference type="AlphaFoldDB" id="A0A8H5B9W9"/>
<comment type="caution">
    <text evidence="1">The sequence shown here is derived from an EMBL/GenBank/DDBJ whole genome shotgun (WGS) entry which is preliminary data.</text>
</comment>
<evidence type="ECO:0000313" key="1">
    <source>
        <dbReference type="EMBL" id="KAF5319444.1"/>
    </source>
</evidence>
<accession>A0A8H5B9W9</accession>
<evidence type="ECO:0000313" key="2">
    <source>
        <dbReference type="Proteomes" id="UP000567179"/>
    </source>
</evidence>
<reference evidence="1 2" key="1">
    <citation type="journal article" date="2020" name="ISME J.">
        <title>Uncovering the hidden diversity of litter-decomposition mechanisms in mushroom-forming fungi.</title>
        <authorList>
            <person name="Floudas D."/>
            <person name="Bentzer J."/>
            <person name="Ahren D."/>
            <person name="Johansson T."/>
            <person name="Persson P."/>
            <person name="Tunlid A."/>
        </authorList>
    </citation>
    <scope>NUCLEOTIDE SEQUENCE [LARGE SCALE GENOMIC DNA]</scope>
    <source>
        <strain evidence="1 2">CBS 101986</strain>
    </source>
</reference>